<organism evidence="8 9">
    <name type="scientific">Candidatus Zambryskibacteria bacterium CG22_combo_CG10-13_8_21_14_all_42_17</name>
    <dbReference type="NCBI Taxonomy" id="1975118"/>
    <lineage>
        <taxon>Bacteria</taxon>
        <taxon>Candidatus Zambryskiibacteriota</taxon>
    </lineage>
</organism>
<evidence type="ECO:0000313" key="9">
    <source>
        <dbReference type="Proteomes" id="UP000229794"/>
    </source>
</evidence>
<dbReference type="AlphaFoldDB" id="A0A2H0BE94"/>
<evidence type="ECO:0000256" key="2">
    <source>
        <dbReference type="ARBA" id="ARBA00011897"/>
    </source>
</evidence>
<accession>A0A2H0BE94</accession>
<dbReference type="PRINTS" id="PR00862">
    <property type="entry name" value="PROLIGOPTASE"/>
</dbReference>
<dbReference type="InterPro" id="IPR051167">
    <property type="entry name" value="Prolyl_oligopep/macrocyclase"/>
</dbReference>
<dbReference type="Gene3D" id="2.130.10.120">
    <property type="entry name" value="Prolyl oligopeptidase, N-terminal domain"/>
    <property type="match status" value="1"/>
</dbReference>
<dbReference type="GO" id="GO:0004252">
    <property type="term" value="F:serine-type endopeptidase activity"/>
    <property type="evidence" value="ECO:0007669"/>
    <property type="project" value="UniProtKB-EC"/>
</dbReference>
<dbReference type="Gene3D" id="3.40.50.1820">
    <property type="entry name" value="alpha/beta hydrolase"/>
    <property type="match status" value="1"/>
</dbReference>
<dbReference type="InterPro" id="IPR023302">
    <property type="entry name" value="Pept_S9A_N"/>
</dbReference>
<dbReference type="InterPro" id="IPR001375">
    <property type="entry name" value="Peptidase_S9_cat"/>
</dbReference>
<gene>
    <name evidence="8" type="ORF">COX06_00215</name>
</gene>
<protein>
    <recommendedName>
        <fullName evidence="2">prolyl oligopeptidase</fullName>
        <ecNumber evidence="2">3.4.21.26</ecNumber>
    </recommendedName>
</protein>
<evidence type="ECO:0000313" key="8">
    <source>
        <dbReference type="EMBL" id="PIP55993.1"/>
    </source>
</evidence>
<keyword evidence="4" id="KW-0378">Hydrolase</keyword>
<proteinExistence type="predicted"/>
<keyword evidence="3" id="KW-0645">Protease</keyword>
<name>A0A2H0BE94_9BACT</name>
<comment type="caution">
    <text evidence="8">The sequence shown here is derived from an EMBL/GenBank/DDBJ whole genome shotgun (WGS) entry which is preliminary data.</text>
</comment>
<keyword evidence="5" id="KW-0720">Serine protease</keyword>
<comment type="catalytic activity">
    <reaction evidence="1">
        <text>Hydrolysis of Pro-|-Xaa &gt;&gt; Ala-|-Xaa in oligopeptides.</text>
        <dbReference type="EC" id="3.4.21.26"/>
    </reaction>
</comment>
<dbReference type="Proteomes" id="UP000229794">
    <property type="component" value="Unassembled WGS sequence"/>
</dbReference>
<dbReference type="EC" id="3.4.21.26" evidence="2"/>
<sequence>MSKADTYRWLEKDSKRTQQWIRAQEEQTNKYFRDTQSRNILKKRFKNLLDVDVELIPVVRDGQYFFRRRKKGEDQASLFLKHGLKGKPVLLINPNTLRFGKIQNWCVSKDAKYIAVDFSLVSNDRYVIKIFDVAKKKFLKDTITSDGYPRFNAWHVSSNGFWYSKGEKGHSIAEEKYFKRIYYHILGRLIEEDELFFGKDLVKEDYPSIKCSHDGRYEIVTVHHALKTTTIYFRDTQNSESKFINITGNIKALSYAKAEDDYIYLFTDHKAPNSKILRRKILKNFLGKWQVFVPELKFKLEDYILLKNYLLIEYIENVSSSIYLLNLKSGKRKNIKLPSCGSMGGYSNEYNDRELFFSFSSLNVPSSIYRLDLRTLGKKLYWRSKINLSSAMSLKQEWVISKDGIRIPFFILKNKDNNQISPTLVYAYGGFGFSLLPGFRSSVIPFVENGGIFVLANIRGGGEFGKEWHEAIIKNKQHKRFEDFAAILKHLVDQKYTIPEKLGIWGGSNGGLLMSVMALRYPNLFRVALIDVPVTDMLRFQHFHGGRYWFHDYGNPDDKKMRKYLLTYSPYHNVGNENYPAMMIMTAEHDDRVHPMHSYKLFAALKANKKQNNTLLLKIERQAGHGGSGKLEVTINKLADMFYFLCKELGIKV</sequence>
<dbReference type="GO" id="GO:0070012">
    <property type="term" value="F:oligopeptidase activity"/>
    <property type="evidence" value="ECO:0007669"/>
    <property type="project" value="TreeGrafter"/>
</dbReference>
<evidence type="ECO:0000259" key="6">
    <source>
        <dbReference type="Pfam" id="PF00326"/>
    </source>
</evidence>
<dbReference type="GO" id="GO:0005829">
    <property type="term" value="C:cytosol"/>
    <property type="evidence" value="ECO:0007669"/>
    <property type="project" value="TreeGrafter"/>
</dbReference>
<feature type="domain" description="Peptidase S9 prolyl oligopeptidase catalytic" evidence="6">
    <location>
        <begin position="439"/>
        <end position="650"/>
    </location>
</feature>
<evidence type="ECO:0000259" key="7">
    <source>
        <dbReference type="Pfam" id="PF02897"/>
    </source>
</evidence>
<dbReference type="SUPFAM" id="SSF53474">
    <property type="entry name" value="alpha/beta-Hydrolases"/>
    <property type="match status" value="1"/>
</dbReference>
<dbReference type="EMBL" id="PCST01000004">
    <property type="protein sequence ID" value="PIP55993.1"/>
    <property type="molecule type" value="Genomic_DNA"/>
</dbReference>
<dbReference type="SUPFAM" id="SSF50993">
    <property type="entry name" value="Peptidase/esterase 'gauge' domain"/>
    <property type="match status" value="1"/>
</dbReference>
<evidence type="ECO:0000256" key="4">
    <source>
        <dbReference type="ARBA" id="ARBA00022801"/>
    </source>
</evidence>
<dbReference type="GO" id="GO:0006508">
    <property type="term" value="P:proteolysis"/>
    <property type="evidence" value="ECO:0007669"/>
    <property type="project" value="UniProtKB-KW"/>
</dbReference>
<reference evidence="8 9" key="1">
    <citation type="submission" date="2017-09" db="EMBL/GenBank/DDBJ databases">
        <title>Depth-based differentiation of microbial function through sediment-hosted aquifers and enrichment of novel symbionts in the deep terrestrial subsurface.</title>
        <authorList>
            <person name="Probst A.J."/>
            <person name="Ladd B."/>
            <person name="Jarett J.K."/>
            <person name="Geller-Mcgrath D.E."/>
            <person name="Sieber C.M."/>
            <person name="Emerson J.B."/>
            <person name="Anantharaman K."/>
            <person name="Thomas B.C."/>
            <person name="Malmstrom R."/>
            <person name="Stieglmeier M."/>
            <person name="Klingl A."/>
            <person name="Woyke T."/>
            <person name="Ryan C.M."/>
            <person name="Banfield J.F."/>
        </authorList>
    </citation>
    <scope>NUCLEOTIDE SEQUENCE [LARGE SCALE GENOMIC DNA]</scope>
    <source>
        <strain evidence="8">CG22_combo_CG10-13_8_21_14_all_42_17</strain>
    </source>
</reference>
<dbReference type="Pfam" id="PF02897">
    <property type="entry name" value="Peptidase_S9_N"/>
    <property type="match status" value="1"/>
</dbReference>
<dbReference type="PANTHER" id="PTHR42881:SF2">
    <property type="entry name" value="PROLYL ENDOPEPTIDASE"/>
    <property type="match status" value="1"/>
</dbReference>
<dbReference type="InterPro" id="IPR029058">
    <property type="entry name" value="AB_hydrolase_fold"/>
</dbReference>
<feature type="domain" description="Peptidase S9A N-terminal" evidence="7">
    <location>
        <begin position="4"/>
        <end position="376"/>
    </location>
</feature>
<dbReference type="Pfam" id="PF00326">
    <property type="entry name" value="Peptidase_S9"/>
    <property type="match status" value="1"/>
</dbReference>
<evidence type="ECO:0000256" key="1">
    <source>
        <dbReference type="ARBA" id="ARBA00001070"/>
    </source>
</evidence>
<evidence type="ECO:0000256" key="3">
    <source>
        <dbReference type="ARBA" id="ARBA00022670"/>
    </source>
</evidence>
<evidence type="ECO:0000256" key="5">
    <source>
        <dbReference type="ARBA" id="ARBA00022825"/>
    </source>
</evidence>
<dbReference type="PANTHER" id="PTHR42881">
    <property type="entry name" value="PROLYL ENDOPEPTIDASE"/>
    <property type="match status" value="1"/>
</dbReference>
<dbReference type="InterPro" id="IPR002470">
    <property type="entry name" value="Peptidase_S9A"/>
</dbReference>